<dbReference type="GO" id="GO:0004521">
    <property type="term" value="F:RNA endonuclease activity"/>
    <property type="evidence" value="ECO:0007669"/>
    <property type="project" value="InterPro"/>
</dbReference>
<keyword evidence="5 9" id="KW-0255">Endonuclease</keyword>
<dbReference type="GO" id="GO:0043571">
    <property type="term" value="P:maintenance of CRISPR repeat elements"/>
    <property type="evidence" value="ECO:0007669"/>
    <property type="project" value="UniProtKB-UniRule"/>
</dbReference>
<evidence type="ECO:0000313" key="10">
    <source>
        <dbReference type="EMBL" id="MBY5959782.1"/>
    </source>
</evidence>
<dbReference type="Proteomes" id="UP000753961">
    <property type="component" value="Unassembled WGS sequence"/>
</dbReference>
<name>A0A953HQ93_9BACT</name>
<sequence length="149" mass="17573">MWKKYNNIFADGMLLGEEKELMIPDELDQLEERVRQFAKIIDQLSQSDISMTPYFVSYDISNNRVRTQVMNYLLQKGMTRLQKSVYFGQSSSRIFNEIKKTLQQINSILDPQDSIFILPVNREICNRMNFIGMDMAVEVTRPHQHTLFI</sequence>
<organism evidence="10 11">
    <name type="scientific">Membranihabitans marinus</name>
    <dbReference type="NCBI Taxonomy" id="1227546"/>
    <lineage>
        <taxon>Bacteria</taxon>
        <taxon>Pseudomonadati</taxon>
        <taxon>Bacteroidota</taxon>
        <taxon>Saprospiria</taxon>
        <taxon>Saprospirales</taxon>
        <taxon>Saprospiraceae</taxon>
        <taxon>Membranihabitans</taxon>
    </lineage>
</organism>
<dbReference type="Pfam" id="PF09827">
    <property type="entry name" value="CRISPR_Cas2"/>
    <property type="match status" value="1"/>
</dbReference>
<dbReference type="NCBIfam" id="TIGR01573">
    <property type="entry name" value="cas2"/>
    <property type="match status" value="1"/>
</dbReference>
<dbReference type="InterPro" id="IPR021127">
    <property type="entry name" value="CRISPR_associated_Cas2"/>
</dbReference>
<keyword evidence="8 9" id="KW-0051">Antiviral defense</keyword>
<dbReference type="PANTHER" id="PTHR34405">
    <property type="entry name" value="CRISPR-ASSOCIATED ENDORIBONUCLEASE CAS2"/>
    <property type="match status" value="1"/>
</dbReference>
<keyword evidence="4 9" id="KW-0479">Metal-binding</keyword>
<dbReference type="GO" id="GO:0046872">
    <property type="term" value="F:metal ion binding"/>
    <property type="evidence" value="ECO:0007669"/>
    <property type="project" value="UniProtKB-UniRule"/>
</dbReference>
<feature type="binding site" evidence="9">
    <location>
        <position position="59"/>
    </location>
    <ligand>
        <name>Mg(2+)</name>
        <dbReference type="ChEBI" id="CHEBI:18420"/>
        <note>catalytic</note>
    </ligand>
</feature>
<evidence type="ECO:0000256" key="1">
    <source>
        <dbReference type="ARBA" id="ARBA00001946"/>
    </source>
</evidence>
<comment type="cofactor">
    <cofactor evidence="1 9">
        <name>Mg(2+)</name>
        <dbReference type="ChEBI" id="CHEBI:18420"/>
    </cofactor>
</comment>
<proteinExistence type="inferred from homology"/>
<dbReference type="SUPFAM" id="SSF143430">
    <property type="entry name" value="TTP0101/SSO1404-like"/>
    <property type="match status" value="1"/>
</dbReference>
<dbReference type="InterPro" id="IPR019199">
    <property type="entry name" value="Virulence_VapD/CRISPR_Cas2"/>
</dbReference>
<evidence type="ECO:0000256" key="4">
    <source>
        <dbReference type="ARBA" id="ARBA00022723"/>
    </source>
</evidence>
<evidence type="ECO:0000256" key="3">
    <source>
        <dbReference type="ARBA" id="ARBA00022722"/>
    </source>
</evidence>
<dbReference type="EMBL" id="JAHVHU010000017">
    <property type="protein sequence ID" value="MBY5959782.1"/>
    <property type="molecule type" value="Genomic_DNA"/>
</dbReference>
<comment type="subunit">
    <text evidence="9">Homodimer, forms a heterotetramer with a Cas1 homodimer.</text>
</comment>
<dbReference type="EC" id="3.1.-.-" evidence="9"/>
<dbReference type="Gene3D" id="3.30.70.240">
    <property type="match status" value="1"/>
</dbReference>
<protein>
    <recommendedName>
        <fullName evidence="9">CRISPR-associated endoribonuclease Cas2</fullName>
        <ecNumber evidence="9">3.1.-.-</ecNumber>
    </recommendedName>
</protein>
<comment type="function">
    <text evidence="9">CRISPR (clustered regularly interspaced short palindromic repeat), is an adaptive immune system that provides protection against mobile genetic elements (viruses, transposable elements and conjugative plasmids). CRISPR clusters contain sequences complementary to antecedent mobile elements and target invading nucleic acids. CRISPR clusters are transcribed and processed into CRISPR RNA (crRNA). Functions as a ssRNA-specific endoribonuclease. Involved in the integration of spacer DNA into the CRISPR cassette.</text>
</comment>
<evidence type="ECO:0000256" key="8">
    <source>
        <dbReference type="ARBA" id="ARBA00023118"/>
    </source>
</evidence>
<evidence type="ECO:0000256" key="6">
    <source>
        <dbReference type="ARBA" id="ARBA00022801"/>
    </source>
</evidence>
<keyword evidence="3 9" id="KW-0540">Nuclease</keyword>
<gene>
    <name evidence="9 10" type="primary">cas2</name>
    <name evidence="10" type="ORF">KUV50_16630</name>
</gene>
<dbReference type="AlphaFoldDB" id="A0A953HQ93"/>
<reference evidence="10" key="1">
    <citation type="submission" date="2021-06" db="EMBL/GenBank/DDBJ databases">
        <title>44 bacteria genomes isolated from Dapeng, Shenzhen.</title>
        <authorList>
            <person name="Zheng W."/>
            <person name="Yu S."/>
            <person name="Huang Y."/>
        </authorList>
    </citation>
    <scope>NUCLEOTIDE SEQUENCE</scope>
    <source>
        <strain evidence="10">DP5N28-2</strain>
    </source>
</reference>
<evidence type="ECO:0000256" key="9">
    <source>
        <dbReference type="HAMAP-Rule" id="MF_01471"/>
    </source>
</evidence>
<dbReference type="GO" id="GO:0051607">
    <property type="term" value="P:defense response to virus"/>
    <property type="evidence" value="ECO:0007669"/>
    <property type="project" value="UniProtKB-UniRule"/>
</dbReference>
<accession>A0A953HQ93</accession>
<keyword evidence="6 9" id="KW-0378">Hydrolase</keyword>
<evidence type="ECO:0000313" key="11">
    <source>
        <dbReference type="Proteomes" id="UP000753961"/>
    </source>
</evidence>
<dbReference type="RefSeq" id="WP_222581317.1">
    <property type="nucleotide sequence ID" value="NZ_JAHVHU010000017.1"/>
</dbReference>
<comment type="similarity">
    <text evidence="2 9">Belongs to the CRISPR-associated endoribonuclease Cas2 protein family.</text>
</comment>
<dbReference type="CDD" id="cd09725">
    <property type="entry name" value="Cas2_I_II_III"/>
    <property type="match status" value="1"/>
</dbReference>
<comment type="caution">
    <text evidence="10">The sequence shown here is derived from an EMBL/GenBank/DDBJ whole genome shotgun (WGS) entry which is preliminary data.</text>
</comment>
<evidence type="ECO:0000256" key="5">
    <source>
        <dbReference type="ARBA" id="ARBA00022759"/>
    </source>
</evidence>
<dbReference type="HAMAP" id="MF_01471">
    <property type="entry name" value="Cas2"/>
    <property type="match status" value="1"/>
</dbReference>
<keyword evidence="11" id="KW-1185">Reference proteome</keyword>
<evidence type="ECO:0000256" key="2">
    <source>
        <dbReference type="ARBA" id="ARBA00009959"/>
    </source>
</evidence>
<dbReference type="GO" id="GO:0016787">
    <property type="term" value="F:hydrolase activity"/>
    <property type="evidence" value="ECO:0007669"/>
    <property type="project" value="UniProtKB-KW"/>
</dbReference>
<keyword evidence="7 9" id="KW-0460">Magnesium</keyword>
<evidence type="ECO:0000256" key="7">
    <source>
        <dbReference type="ARBA" id="ARBA00022842"/>
    </source>
</evidence>
<dbReference type="PANTHER" id="PTHR34405:SF3">
    <property type="entry name" value="CRISPR-ASSOCIATED ENDORIBONUCLEASE CAS2 3"/>
    <property type="match status" value="1"/>
</dbReference>